<keyword evidence="2" id="KW-1185">Reference proteome</keyword>
<protein>
    <submittedName>
        <fullName evidence="1">6628_t:CDS:1</fullName>
    </submittedName>
</protein>
<evidence type="ECO:0000313" key="2">
    <source>
        <dbReference type="Proteomes" id="UP000789920"/>
    </source>
</evidence>
<sequence length="55" mass="6176">MDFLAVQSMSVPSEQAFSIARNTISLTQNRINPEVARASLCLKSWFTELGDMLKE</sequence>
<gene>
    <name evidence="1" type="ORF">RPERSI_LOCUS19630</name>
</gene>
<reference evidence="1" key="1">
    <citation type="submission" date="2021-06" db="EMBL/GenBank/DDBJ databases">
        <authorList>
            <person name="Kallberg Y."/>
            <person name="Tangrot J."/>
            <person name="Rosling A."/>
        </authorList>
    </citation>
    <scope>NUCLEOTIDE SEQUENCE</scope>
    <source>
        <strain evidence="1">MA461A</strain>
    </source>
</reference>
<accession>A0ACA9RIY2</accession>
<comment type="caution">
    <text evidence="1">The sequence shown here is derived from an EMBL/GenBank/DDBJ whole genome shotgun (WGS) entry which is preliminary data.</text>
</comment>
<organism evidence="1 2">
    <name type="scientific">Racocetra persica</name>
    <dbReference type="NCBI Taxonomy" id="160502"/>
    <lineage>
        <taxon>Eukaryota</taxon>
        <taxon>Fungi</taxon>
        <taxon>Fungi incertae sedis</taxon>
        <taxon>Mucoromycota</taxon>
        <taxon>Glomeromycotina</taxon>
        <taxon>Glomeromycetes</taxon>
        <taxon>Diversisporales</taxon>
        <taxon>Gigasporaceae</taxon>
        <taxon>Racocetra</taxon>
    </lineage>
</organism>
<dbReference type="EMBL" id="CAJVQC010054088">
    <property type="protein sequence ID" value="CAG8793782.1"/>
    <property type="molecule type" value="Genomic_DNA"/>
</dbReference>
<proteinExistence type="predicted"/>
<evidence type="ECO:0000313" key="1">
    <source>
        <dbReference type="EMBL" id="CAG8793782.1"/>
    </source>
</evidence>
<name>A0ACA9RIY2_9GLOM</name>
<dbReference type="Proteomes" id="UP000789920">
    <property type="component" value="Unassembled WGS sequence"/>
</dbReference>
<feature type="non-terminal residue" evidence="1">
    <location>
        <position position="55"/>
    </location>
</feature>